<accession>F5YET2</accession>
<dbReference type="GO" id="GO:0042597">
    <property type="term" value="C:periplasmic space"/>
    <property type="evidence" value="ECO:0007669"/>
    <property type="project" value="UniProtKB-SubCell"/>
</dbReference>
<dbReference type="EMBL" id="CP001841">
    <property type="protein sequence ID" value="AEF80520.1"/>
    <property type="molecule type" value="Genomic_DNA"/>
</dbReference>
<comment type="subcellular location">
    <subcellularLocation>
        <location evidence="1">Periplasm</location>
    </subcellularLocation>
</comment>
<dbReference type="Gene3D" id="3.40.190.10">
    <property type="entry name" value="Periplasmic binding protein-like II"/>
    <property type="match status" value="2"/>
</dbReference>
<dbReference type="FunCoup" id="F5YET2">
    <property type="interactions" value="72"/>
</dbReference>
<keyword evidence="8" id="KW-0813">Transport</keyword>
<keyword evidence="6" id="KW-0564">Palmitate</keyword>
<keyword evidence="9" id="KW-1185">Reference proteome</keyword>
<dbReference type="PROSITE" id="PS51257">
    <property type="entry name" value="PROKAR_LIPOPROTEIN"/>
    <property type="match status" value="1"/>
</dbReference>
<dbReference type="PANTHER" id="PTHR43649:SF33">
    <property type="entry name" value="POLYGALACTURONAN_RHAMNOGALACTURONAN-BINDING PROTEIN YTCQ"/>
    <property type="match status" value="1"/>
</dbReference>
<dbReference type="HOGENOM" id="CLU_021021_2_0_12"/>
<keyword evidence="8" id="KW-0762">Sugar transport</keyword>
<dbReference type="eggNOG" id="COG1653">
    <property type="taxonomic scope" value="Bacteria"/>
</dbReference>
<reference evidence="9" key="1">
    <citation type="submission" date="2009-12" db="EMBL/GenBank/DDBJ databases">
        <title>Complete sequence of Treponema azotonutricium strain ZAS-9.</title>
        <authorList>
            <person name="Tetu S.G."/>
            <person name="Matson E."/>
            <person name="Ren Q."/>
            <person name="Seshadri R."/>
            <person name="Elbourne L."/>
            <person name="Hassan K.A."/>
            <person name="Durkin A."/>
            <person name="Radune D."/>
            <person name="Mohamoud Y."/>
            <person name="Shay R."/>
            <person name="Jin S."/>
            <person name="Zhang X."/>
            <person name="Lucey K."/>
            <person name="Ballor N.R."/>
            <person name="Ottesen E."/>
            <person name="Rosenthal R."/>
            <person name="Allen A."/>
            <person name="Leadbetter J.R."/>
            <person name="Paulsen I.T."/>
        </authorList>
    </citation>
    <scope>NUCLEOTIDE SEQUENCE [LARGE SCALE GENOMIC DNA]</scope>
    <source>
        <strain evidence="9">ATCC BAA-888 / DSM 13862 / ZAS-9</strain>
    </source>
</reference>
<evidence type="ECO:0000313" key="9">
    <source>
        <dbReference type="Proteomes" id="UP000009222"/>
    </source>
</evidence>
<comment type="similarity">
    <text evidence="2">Belongs to the bacterial solute-binding protein 1 family.</text>
</comment>
<dbReference type="InterPro" id="IPR006059">
    <property type="entry name" value="SBP"/>
</dbReference>
<keyword evidence="5" id="KW-0472">Membrane</keyword>
<protein>
    <submittedName>
        <fullName evidence="8">Putative ABC-type sugar transport system, periplasmic component</fullName>
    </submittedName>
</protein>
<dbReference type="SUPFAM" id="SSF53850">
    <property type="entry name" value="Periplasmic binding protein-like II"/>
    <property type="match status" value="1"/>
</dbReference>
<evidence type="ECO:0000256" key="6">
    <source>
        <dbReference type="ARBA" id="ARBA00023139"/>
    </source>
</evidence>
<dbReference type="OrthoDB" id="9787283at2"/>
<evidence type="ECO:0000256" key="1">
    <source>
        <dbReference type="ARBA" id="ARBA00004418"/>
    </source>
</evidence>
<dbReference type="RefSeq" id="WP_015711731.1">
    <property type="nucleotide sequence ID" value="NC_015577.1"/>
</dbReference>
<dbReference type="InterPro" id="IPR050490">
    <property type="entry name" value="Bact_solute-bd_prot1"/>
</dbReference>
<evidence type="ECO:0000256" key="2">
    <source>
        <dbReference type="ARBA" id="ARBA00008520"/>
    </source>
</evidence>
<gene>
    <name evidence="8" type="ordered locus">TREAZ_0196</name>
</gene>
<dbReference type="Pfam" id="PF01547">
    <property type="entry name" value="SBP_bac_1"/>
    <property type="match status" value="1"/>
</dbReference>
<dbReference type="AlphaFoldDB" id="F5YET2"/>
<evidence type="ECO:0000256" key="5">
    <source>
        <dbReference type="ARBA" id="ARBA00023136"/>
    </source>
</evidence>
<name>F5YET2_LEAAZ</name>
<keyword evidence="3" id="KW-1003">Cell membrane</keyword>
<evidence type="ECO:0000256" key="7">
    <source>
        <dbReference type="ARBA" id="ARBA00023288"/>
    </source>
</evidence>
<keyword evidence="7" id="KW-0449">Lipoprotein</keyword>
<dbReference type="STRING" id="545695.TREAZ_0196"/>
<dbReference type="Proteomes" id="UP000009222">
    <property type="component" value="Chromosome"/>
</dbReference>
<evidence type="ECO:0000256" key="4">
    <source>
        <dbReference type="ARBA" id="ARBA00022729"/>
    </source>
</evidence>
<sequence>MKVQYKQAAAAGIMLLLAALGGCKKNEASASGSGQINLRVFQYEVENQQMDFPNLWFFQELEKKTGVHIEWEPVKDGDWTTRLNLMFASMDLPDIIRTGDVDIEEYGVTQGLLVALNDYLEPNMPNYYSRLFMNEANKAMPASDGKMYWIGGLIAQNINHDGSHYINKAWLDKLGLAVPKTIDELTDVLKAFRDRDPNGNGLKDEIPFSAGDLIHQTQGLYTHFANFGVPLQRYVYAVIQENSKLVFPGNMDGFRPALEWLAMCYREGLLDMESITQDSNAWGIKMNAGLVGYTTYLRLINTALSPDIAAQYESILPPAGKYGVSVPRLLEVPNVDAVLTTANKHIPESLKWLDAQFETETMMIAYNGPIQPGGPIDPTMKINNQGKYEILYVPENNLLYKYVPVYHAMFFAPGDYYFNIFEMPPHRVERFNSSKQYADAGVLEPGSFTILNNLIKPSAEDSLEITRLYNEIDKLMQESIANFIRSGITDAGWLEFLNSGKSIGVDRYVALLQKAYDAYLTAK</sequence>
<dbReference type="KEGG" id="taz:TREAZ_0196"/>
<dbReference type="PANTHER" id="PTHR43649">
    <property type="entry name" value="ARABINOSE-BINDING PROTEIN-RELATED"/>
    <property type="match status" value="1"/>
</dbReference>
<evidence type="ECO:0000313" key="8">
    <source>
        <dbReference type="EMBL" id="AEF80520.1"/>
    </source>
</evidence>
<dbReference type="InParanoid" id="F5YET2"/>
<organism evidence="8 9">
    <name type="scientific">Leadbettera azotonutricia (strain ATCC BAA-888 / DSM 13862 / ZAS-9)</name>
    <name type="common">Treponema azotonutricium</name>
    <dbReference type="NCBI Taxonomy" id="545695"/>
    <lineage>
        <taxon>Bacteria</taxon>
        <taxon>Pseudomonadati</taxon>
        <taxon>Spirochaetota</taxon>
        <taxon>Spirochaetia</taxon>
        <taxon>Spirochaetales</taxon>
        <taxon>Breznakiellaceae</taxon>
        <taxon>Leadbettera</taxon>
    </lineage>
</organism>
<proteinExistence type="inferred from homology"/>
<reference evidence="8 9" key="2">
    <citation type="journal article" date="2011" name="ISME J.">
        <title>RNA-seq reveals cooperative metabolic interactions between two termite-gut spirochete species in co-culture.</title>
        <authorList>
            <person name="Rosenthal A.Z."/>
            <person name="Matson E.G."/>
            <person name="Eldar A."/>
            <person name="Leadbetter J.R."/>
        </authorList>
    </citation>
    <scope>NUCLEOTIDE SEQUENCE [LARGE SCALE GENOMIC DNA]</scope>
    <source>
        <strain evidence="9">ATCC BAA-888 / DSM 13862 / ZAS-9</strain>
    </source>
</reference>
<keyword evidence="4" id="KW-0732">Signal</keyword>
<evidence type="ECO:0000256" key="3">
    <source>
        <dbReference type="ARBA" id="ARBA00022475"/>
    </source>
</evidence>